<dbReference type="EMBL" id="JACOQL010000002">
    <property type="protein sequence ID" value="MBC9246323.1"/>
    <property type="molecule type" value="Genomic_DNA"/>
</dbReference>
<gene>
    <name evidence="1" type="ORF">H4P12_06255</name>
</gene>
<comment type="caution">
    <text evidence="1">The sequence shown here is derived from an EMBL/GenBank/DDBJ whole genome shotgun (WGS) entry which is preliminary data.</text>
</comment>
<dbReference type="InterPro" id="IPR052552">
    <property type="entry name" value="YeaO-like"/>
</dbReference>
<evidence type="ECO:0000313" key="2">
    <source>
        <dbReference type="Proteomes" id="UP000608594"/>
    </source>
</evidence>
<protein>
    <submittedName>
        <fullName evidence="1">DUF488 domain-containing protein</fullName>
    </submittedName>
</protein>
<keyword evidence="2" id="KW-1185">Reference proteome</keyword>
<dbReference type="PANTHER" id="PTHR36849:SF1">
    <property type="entry name" value="CYTOPLASMIC PROTEIN"/>
    <property type="match status" value="1"/>
</dbReference>
<proteinExistence type="predicted"/>
<reference evidence="1" key="1">
    <citation type="submission" date="2020-08" db="EMBL/GenBank/DDBJ databases">
        <title>Paracoccus amoyensis sp. nov., isolated from the surface seawater at coast of Xiamen, Fujian.</title>
        <authorList>
            <person name="Lyu L."/>
        </authorList>
    </citation>
    <scope>NUCLEOTIDE SEQUENCE</scope>
    <source>
        <strain evidence="1">11-3</strain>
    </source>
</reference>
<dbReference type="Proteomes" id="UP000608594">
    <property type="component" value="Unassembled WGS sequence"/>
</dbReference>
<accession>A0A926JCZ4</accession>
<sequence>MALKRAYEAASPDDGLRILVDRLWPRGVSKEKADLDDWMKDIAPSTALRKWFNHDPAKWAEFRQRYKTELAQHPEQMAKLRELAQKQKVTLIFGARDTEHNEAVVLKDVLTAT</sequence>
<evidence type="ECO:0000313" key="1">
    <source>
        <dbReference type="EMBL" id="MBC9246323.1"/>
    </source>
</evidence>
<name>A0A926JCZ4_9RHOB</name>
<dbReference type="Pfam" id="PF22752">
    <property type="entry name" value="DUF488-N3i"/>
    <property type="match status" value="1"/>
</dbReference>
<dbReference type="AlphaFoldDB" id="A0A926JCZ4"/>
<organism evidence="1 2">
    <name type="scientific">Paracoccus amoyensis</name>
    <dbReference type="NCBI Taxonomy" id="2760093"/>
    <lineage>
        <taxon>Bacteria</taxon>
        <taxon>Pseudomonadati</taxon>
        <taxon>Pseudomonadota</taxon>
        <taxon>Alphaproteobacteria</taxon>
        <taxon>Rhodobacterales</taxon>
        <taxon>Paracoccaceae</taxon>
        <taxon>Paracoccus</taxon>
    </lineage>
</organism>
<dbReference type="PANTHER" id="PTHR36849">
    <property type="entry name" value="CYTOPLASMIC PROTEIN-RELATED"/>
    <property type="match status" value="1"/>
</dbReference>